<keyword evidence="1" id="KW-0472">Membrane</keyword>
<proteinExistence type="predicted"/>
<reference evidence="2 3" key="1">
    <citation type="submission" date="2015-11" db="EMBL/GenBank/DDBJ databases">
        <title>Genomic analysis of 38 Legionella species identifies large and diverse effector repertoires.</title>
        <authorList>
            <person name="Burstein D."/>
            <person name="Amaro F."/>
            <person name="Zusman T."/>
            <person name="Lifshitz Z."/>
            <person name="Cohen O."/>
            <person name="Gilbert J.A."/>
            <person name="Pupko T."/>
            <person name="Shuman H.A."/>
            <person name="Segal G."/>
        </authorList>
    </citation>
    <scope>NUCLEOTIDE SEQUENCE [LARGE SCALE GENOMIC DNA]</scope>
    <source>
        <strain evidence="2 3">WIGA</strain>
    </source>
</reference>
<evidence type="ECO:0008006" key="4">
    <source>
        <dbReference type="Google" id="ProtNLM"/>
    </source>
</evidence>
<organism evidence="2 3">
    <name type="scientific">Legionella bozemanae</name>
    <name type="common">Fluoribacter bozemanae</name>
    <dbReference type="NCBI Taxonomy" id="447"/>
    <lineage>
        <taxon>Bacteria</taxon>
        <taxon>Pseudomonadati</taxon>
        <taxon>Pseudomonadota</taxon>
        <taxon>Gammaproteobacteria</taxon>
        <taxon>Legionellales</taxon>
        <taxon>Legionellaceae</taxon>
        <taxon>Legionella</taxon>
    </lineage>
</organism>
<dbReference type="Proteomes" id="UP000054695">
    <property type="component" value="Unassembled WGS sequence"/>
</dbReference>
<feature type="transmembrane region" description="Helical" evidence="1">
    <location>
        <begin position="126"/>
        <end position="144"/>
    </location>
</feature>
<protein>
    <recommendedName>
        <fullName evidence="4">Transmembrane protein</fullName>
    </recommendedName>
</protein>
<comment type="caution">
    <text evidence="2">The sequence shown here is derived from an EMBL/GenBank/DDBJ whole genome shotgun (WGS) entry which is preliminary data.</text>
</comment>
<feature type="transmembrane region" description="Helical" evidence="1">
    <location>
        <begin position="36"/>
        <end position="52"/>
    </location>
</feature>
<gene>
    <name evidence="2" type="ORF">Lboz_0035</name>
</gene>
<evidence type="ECO:0000313" key="3">
    <source>
        <dbReference type="Proteomes" id="UP000054695"/>
    </source>
</evidence>
<dbReference type="STRING" id="447.Lboz_0035"/>
<feature type="transmembrane region" description="Helical" evidence="1">
    <location>
        <begin position="150"/>
        <end position="170"/>
    </location>
</feature>
<dbReference type="EMBL" id="LNXU01000001">
    <property type="protein sequence ID" value="KTC77747.1"/>
    <property type="molecule type" value="Genomic_DNA"/>
</dbReference>
<dbReference type="AlphaFoldDB" id="A0A0W0S2K6"/>
<feature type="transmembrane region" description="Helical" evidence="1">
    <location>
        <begin position="6"/>
        <end position="24"/>
    </location>
</feature>
<name>A0A0W0S2K6_LEGBO</name>
<feature type="transmembrane region" description="Helical" evidence="1">
    <location>
        <begin position="104"/>
        <end position="121"/>
    </location>
</feature>
<feature type="transmembrane region" description="Helical" evidence="1">
    <location>
        <begin position="81"/>
        <end position="98"/>
    </location>
</feature>
<sequence length="171" mass="18996">MTRKIFILIGCVGSLIIVCGLLKFFGTTPPKLHSQLYYFIGGVALLVTAIYFRMLYFIALQLILIAGHAAILLGSGPYTQFFLPILMCCQLLTFYLMFGKENSVFLILGVFGIALLSMGFAYNDKWIFFSGSSLVAVYAYYSGHKGLSPSYIWAVLNTVIALLALYRILLV</sequence>
<dbReference type="PATRIC" id="fig|447.4.peg.42"/>
<evidence type="ECO:0000313" key="2">
    <source>
        <dbReference type="EMBL" id="KTC77747.1"/>
    </source>
</evidence>
<accession>A0A0W0S2K6</accession>
<dbReference type="RefSeq" id="WP_058457746.1">
    <property type="nucleotide sequence ID" value="NZ_CAAAIY010000019.1"/>
</dbReference>
<keyword evidence="1" id="KW-0812">Transmembrane</keyword>
<dbReference type="OrthoDB" id="5653657at2"/>
<keyword evidence="1" id="KW-1133">Transmembrane helix</keyword>
<evidence type="ECO:0000256" key="1">
    <source>
        <dbReference type="SAM" id="Phobius"/>
    </source>
</evidence>
<keyword evidence="3" id="KW-1185">Reference proteome</keyword>